<dbReference type="Gene3D" id="3.20.20.70">
    <property type="entry name" value="Aldolase class I"/>
    <property type="match status" value="1"/>
</dbReference>
<organism evidence="8 9">
    <name type="scientific">Raoultella terrigena</name>
    <name type="common">Klebsiella terrigena</name>
    <dbReference type="NCBI Taxonomy" id="577"/>
    <lineage>
        <taxon>Bacteria</taxon>
        <taxon>Pseudomonadati</taxon>
        <taxon>Pseudomonadota</taxon>
        <taxon>Gammaproteobacteria</taxon>
        <taxon>Enterobacterales</taxon>
        <taxon>Enterobacteriaceae</taxon>
        <taxon>Klebsiella/Raoultella group</taxon>
        <taxon>Raoultella</taxon>
    </lineage>
</organism>
<dbReference type="GO" id="GO:0016491">
    <property type="term" value="F:oxidoreductase activity"/>
    <property type="evidence" value="ECO:0007669"/>
    <property type="project" value="InterPro"/>
</dbReference>
<dbReference type="InterPro" id="IPR007197">
    <property type="entry name" value="rSAM"/>
</dbReference>
<name>A0AAP9XMU9_RAOTE</name>
<evidence type="ECO:0000256" key="2">
    <source>
        <dbReference type="ARBA" id="ARBA00022691"/>
    </source>
</evidence>
<dbReference type="PROSITE" id="PS51918">
    <property type="entry name" value="RADICAL_SAM"/>
    <property type="match status" value="1"/>
</dbReference>
<dbReference type="SFLD" id="SFLDG01072">
    <property type="entry name" value="dehydrogenase_like"/>
    <property type="match status" value="1"/>
</dbReference>
<dbReference type="SFLD" id="SFLDG01067">
    <property type="entry name" value="SPASM/twitch_domain_containing"/>
    <property type="match status" value="1"/>
</dbReference>
<keyword evidence="4" id="KW-0408">Iron</keyword>
<dbReference type="Proteomes" id="UP000594500">
    <property type="component" value="Chromosome"/>
</dbReference>
<dbReference type="PANTHER" id="PTHR43273:SF3">
    <property type="entry name" value="ANAEROBIC SULFATASE-MATURATING ENZYME HOMOLOG ASLB-RELATED"/>
    <property type="match status" value="1"/>
</dbReference>
<evidence type="ECO:0000256" key="4">
    <source>
        <dbReference type="ARBA" id="ARBA00023004"/>
    </source>
</evidence>
<dbReference type="SUPFAM" id="SSF102114">
    <property type="entry name" value="Radical SAM enzymes"/>
    <property type="match status" value="1"/>
</dbReference>
<reference evidence="8 9" key="1">
    <citation type="submission" date="2020-10" db="EMBL/GenBank/DDBJ databases">
        <title>Resistance determinants and their genetic context in bacteria from a longitudinal study of pigs reared under conventional and antibiotic-free husbandry practices.</title>
        <authorList>
            <person name="Poulin-Laprade D."/>
            <person name="Brouard J.-S."/>
            <person name="Gagnon N."/>
            <person name="Turcotte A."/>
            <person name="Langlois A."/>
            <person name="Matte J.J."/>
            <person name="Carrillo C.D."/>
            <person name="Zaheer R."/>
            <person name="McAllister T."/>
            <person name="Topp E."/>
            <person name="Talbot G."/>
        </authorList>
    </citation>
    <scope>NUCLEOTIDE SEQUENCE [LARGE SCALE GENOMIC DNA]</scope>
    <source>
        <strain evidence="8 9">Res13-Abat-PEB01-P1-04-A</strain>
    </source>
</reference>
<evidence type="ECO:0000313" key="8">
    <source>
        <dbReference type="EMBL" id="QPF07622.1"/>
    </source>
</evidence>
<dbReference type="AlphaFoldDB" id="A0AAP9XMU9"/>
<comment type="cofactor">
    <cofactor evidence="1">
        <name>[4Fe-4S] cluster</name>
        <dbReference type="ChEBI" id="CHEBI:49883"/>
    </cofactor>
</comment>
<keyword evidence="2" id="KW-0949">S-adenosyl-L-methionine</keyword>
<gene>
    <name evidence="8" type="ORF">IMO34_20190</name>
</gene>
<dbReference type="InterPro" id="IPR013785">
    <property type="entry name" value="Aldolase_TIM"/>
</dbReference>
<keyword evidence="3" id="KW-0479">Metal-binding</keyword>
<evidence type="ECO:0000313" key="9">
    <source>
        <dbReference type="Proteomes" id="UP000594500"/>
    </source>
</evidence>
<dbReference type="SFLD" id="SFLDG01386">
    <property type="entry name" value="main_SPASM_domain-containing"/>
    <property type="match status" value="1"/>
</dbReference>
<evidence type="ECO:0000256" key="5">
    <source>
        <dbReference type="ARBA" id="ARBA00023014"/>
    </source>
</evidence>
<evidence type="ECO:0000256" key="6">
    <source>
        <dbReference type="ARBA" id="ARBA00023601"/>
    </source>
</evidence>
<dbReference type="RefSeq" id="WP_195709707.1">
    <property type="nucleotide sequence ID" value="NZ_CP062916.1"/>
</dbReference>
<accession>A0AAP9XMU9</accession>
<evidence type="ECO:0000259" key="7">
    <source>
        <dbReference type="PROSITE" id="PS51918"/>
    </source>
</evidence>
<sequence length="396" mass="44300">MLNIAALRQQQIPLAVEPRAQVPFHILIKPIGPACNLACRYCYYPQGETPVRKMDEEMLASFIRRYIASQPAGAKEINFVWQGGEPLLAGLSFYKKALALQQRYTPAGVTISNSLQTNATLLNDAWCRLFKAHRFTIGVSLEGSEALQNLHRPDKRGQPSYPAALRGIALLHQHQVAFNLLVVVHDAMARHASAIYDNLVSLGARYLQFQPLMSEGDALKQGYRLSADGWGRFMVAIWRQWRRRGDIGRVFVINIEQAWGQYFSHTSASCVHAARCGSNLVLEPDGELYACDHLINRQHRLGQIAERPLAQAVESATRLPFGIDKSRRRECQSCAVKIVCQGGCPAHLNDAGYNRLCAGYFHFFSEILAPLRPYPRSLNGLRAWRAAYIDGQQTAG</sequence>
<dbReference type="Pfam" id="PF04055">
    <property type="entry name" value="Radical_SAM"/>
    <property type="match status" value="1"/>
</dbReference>
<protein>
    <submittedName>
        <fullName evidence="8">Anaerobic sulfatase maturase</fullName>
    </submittedName>
</protein>
<evidence type="ECO:0000256" key="1">
    <source>
        <dbReference type="ARBA" id="ARBA00001966"/>
    </source>
</evidence>
<dbReference type="InterPro" id="IPR058240">
    <property type="entry name" value="rSAM_sf"/>
</dbReference>
<dbReference type="EMBL" id="CP062916">
    <property type="protein sequence ID" value="QPF07622.1"/>
    <property type="molecule type" value="Genomic_DNA"/>
</dbReference>
<dbReference type="NCBIfam" id="TIGR04085">
    <property type="entry name" value="rSAM_more_4Fe4S"/>
    <property type="match status" value="1"/>
</dbReference>
<evidence type="ECO:0000256" key="3">
    <source>
        <dbReference type="ARBA" id="ARBA00022723"/>
    </source>
</evidence>
<proteinExistence type="inferred from homology"/>
<comment type="similarity">
    <text evidence="6">Belongs to the radical SAM superfamily. Anaerobic sulfatase-maturating enzyme family.</text>
</comment>
<dbReference type="CDD" id="cd01335">
    <property type="entry name" value="Radical_SAM"/>
    <property type="match status" value="1"/>
</dbReference>
<dbReference type="SFLD" id="SFLDG01384">
    <property type="entry name" value="thioether_bond_formation_requi"/>
    <property type="match status" value="1"/>
</dbReference>
<dbReference type="InterPro" id="IPR023867">
    <property type="entry name" value="Sulphatase_maturase_rSAM"/>
</dbReference>
<dbReference type="GO" id="GO:0046872">
    <property type="term" value="F:metal ion binding"/>
    <property type="evidence" value="ECO:0007669"/>
    <property type="project" value="UniProtKB-KW"/>
</dbReference>
<dbReference type="SFLD" id="SFLDS00029">
    <property type="entry name" value="Radical_SAM"/>
    <property type="match status" value="1"/>
</dbReference>
<dbReference type="NCBIfam" id="TIGR03942">
    <property type="entry name" value="sulfatase_rSAM"/>
    <property type="match status" value="1"/>
</dbReference>
<dbReference type="PANTHER" id="PTHR43273">
    <property type="entry name" value="ANAEROBIC SULFATASE-MATURATING ENZYME HOMOLOG ASLB-RELATED"/>
    <property type="match status" value="1"/>
</dbReference>
<dbReference type="GO" id="GO:0051536">
    <property type="term" value="F:iron-sulfur cluster binding"/>
    <property type="evidence" value="ECO:0007669"/>
    <property type="project" value="UniProtKB-KW"/>
</dbReference>
<keyword evidence="5" id="KW-0411">Iron-sulfur</keyword>
<dbReference type="Pfam" id="PF13186">
    <property type="entry name" value="SPASM"/>
    <property type="match status" value="1"/>
</dbReference>
<feature type="domain" description="Radical SAM core" evidence="7">
    <location>
        <begin position="18"/>
        <end position="243"/>
    </location>
</feature>
<dbReference type="InterPro" id="IPR023885">
    <property type="entry name" value="4Fe4S-binding_SPASM_dom"/>
</dbReference>